<keyword evidence="5" id="KW-0560">Oxidoreductase</keyword>
<organism evidence="11 12">
    <name type="scientific">Spirosoma profusum</name>
    <dbReference type="NCBI Taxonomy" id="2771354"/>
    <lineage>
        <taxon>Bacteria</taxon>
        <taxon>Pseudomonadati</taxon>
        <taxon>Bacteroidota</taxon>
        <taxon>Cytophagia</taxon>
        <taxon>Cytophagales</taxon>
        <taxon>Cytophagaceae</taxon>
        <taxon>Spirosoma</taxon>
    </lineage>
</organism>
<evidence type="ECO:0000313" key="11">
    <source>
        <dbReference type="EMBL" id="MBD2702387.1"/>
    </source>
</evidence>
<evidence type="ECO:0000256" key="1">
    <source>
        <dbReference type="ARBA" id="ARBA00004196"/>
    </source>
</evidence>
<protein>
    <submittedName>
        <fullName evidence="11">Cytochrome C peroxidase</fullName>
    </submittedName>
</protein>
<dbReference type="InterPro" id="IPR051395">
    <property type="entry name" value="Cytochrome_c_Peroxidase/MauG"/>
</dbReference>
<keyword evidence="3 7" id="KW-0479">Metal-binding</keyword>
<comment type="caution">
    <text evidence="11">The sequence shown here is derived from an EMBL/GenBank/DDBJ whole genome shotgun (WGS) entry which is preliminary data.</text>
</comment>
<evidence type="ECO:0000256" key="7">
    <source>
        <dbReference type="PROSITE-ProRule" id="PRU00433"/>
    </source>
</evidence>
<evidence type="ECO:0000256" key="6">
    <source>
        <dbReference type="ARBA" id="ARBA00023004"/>
    </source>
</evidence>
<accession>A0A927AU45</accession>
<dbReference type="InterPro" id="IPR009056">
    <property type="entry name" value="Cyt_c-like_dom"/>
</dbReference>
<dbReference type="SUPFAM" id="SSF46626">
    <property type="entry name" value="Cytochrome c"/>
    <property type="match status" value="2"/>
</dbReference>
<evidence type="ECO:0000256" key="3">
    <source>
        <dbReference type="ARBA" id="ARBA00022723"/>
    </source>
</evidence>
<proteinExistence type="predicted"/>
<dbReference type="PANTHER" id="PTHR30600:SF10">
    <property type="entry name" value="BLL6722 PROTEIN"/>
    <property type="match status" value="1"/>
</dbReference>
<dbReference type="GO" id="GO:0046872">
    <property type="term" value="F:metal ion binding"/>
    <property type="evidence" value="ECO:0007669"/>
    <property type="project" value="UniProtKB-KW"/>
</dbReference>
<feature type="domain" description="Cytochrome c" evidence="10">
    <location>
        <begin position="302"/>
        <end position="436"/>
    </location>
</feature>
<dbReference type="Proteomes" id="UP000598820">
    <property type="component" value="Unassembled WGS sequence"/>
</dbReference>
<keyword evidence="2 7" id="KW-0349">Heme</keyword>
<keyword evidence="4 9" id="KW-0732">Signal</keyword>
<evidence type="ECO:0000256" key="4">
    <source>
        <dbReference type="ARBA" id="ARBA00022729"/>
    </source>
</evidence>
<dbReference type="PROSITE" id="PS51007">
    <property type="entry name" value="CYTC"/>
    <property type="match status" value="2"/>
</dbReference>
<keyword evidence="11" id="KW-0575">Peroxidase</keyword>
<feature type="region of interest" description="Disordered" evidence="8">
    <location>
        <begin position="604"/>
        <end position="627"/>
    </location>
</feature>
<comment type="subcellular location">
    <subcellularLocation>
        <location evidence="1">Cell envelope</location>
    </subcellularLocation>
</comment>
<gene>
    <name evidence="11" type="ORF">IC229_17190</name>
</gene>
<keyword evidence="6 7" id="KW-0408">Iron</keyword>
<evidence type="ECO:0000256" key="5">
    <source>
        <dbReference type="ARBA" id="ARBA00023002"/>
    </source>
</evidence>
<dbReference type="InterPro" id="IPR038352">
    <property type="entry name" value="Imelysin_sf"/>
</dbReference>
<dbReference type="GO" id="GO:0030313">
    <property type="term" value="C:cell envelope"/>
    <property type="evidence" value="ECO:0007669"/>
    <property type="project" value="UniProtKB-SubCell"/>
</dbReference>
<feature type="signal peptide" evidence="9">
    <location>
        <begin position="1"/>
        <end position="18"/>
    </location>
</feature>
<feature type="chain" id="PRO_5037277995" evidence="9">
    <location>
        <begin position="19"/>
        <end position="627"/>
    </location>
</feature>
<evidence type="ECO:0000256" key="2">
    <source>
        <dbReference type="ARBA" id="ARBA00022617"/>
    </source>
</evidence>
<dbReference type="Gene3D" id="1.20.1420.20">
    <property type="entry name" value="M75 peptidase, HXXE motif"/>
    <property type="match status" value="1"/>
</dbReference>
<dbReference type="Pfam" id="PF03150">
    <property type="entry name" value="CCP_MauG"/>
    <property type="match status" value="1"/>
</dbReference>
<dbReference type="GO" id="GO:0004130">
    <property type="term" value="F:cytochrome-c peroxidase activity"/>
    <property type="evidence" value="ECO:0007669"/>
    <property type="project" value="TreeGrafter"/>
</dbReference>
<sequence>MHRLLALFFLVMAVPAFLPKPPPPDPTGQAVYQQFMVDKMRFHEQVQQLANYVSTNAPPDSLQIAFKRSRLRYKRIEWLLEFYQPFLATHVNGPPVPEAEIDEPGQRVVPPTGLQVVEPFLFPEYDSTQKAELTRELNVLLSYSSRLEQGVPANLINDTEILEAVRQQLFRLLTLGITGYDAPETRSGLPEAATSLRTMHSALRPYLERLQQPLAAQVNQRWQTTIQALEQATDFTTFDRVTFIREQLYPLCRALQQMRQELKIPAPASGRFLSPAVTTLSDSGAFRPDYVTNFSAFATSPQKVALGRTLFFDPLLSGNNARSCASCHQPERAFTDGRSKSRAFGNPIKRVNRNAPTLLNAGLQKAQFYDSRVIYLEDQAHDVLKNAHEMRTSPEQVVEKLGASSQYKSLFAEAFPDGITSTNVRNALACYVRSLTSLNASPDRYLRGENVTLSDDERLGFNLFLGKGRCATCHFFPIYNGYVPPHFEKVESEIIGVPRRPKTTRARLDADVGKFGPFGKNLHRFAFKTPTIRNAALTAPYMHNGAYKTLEQVVDFYNRGGGKGIGVDVEGQTLAEDSLSLTAHEQHALVAFMQALTDTTGLTKRPHQLPAVEGHPAWNRRRPGGRY</sequence>
<dbReference type="GO" id="GO:0009055">
    <property type="term" value="F:electron transfer activity"/>
    <property type="evidence" value="ECO:0007669"/>
    <property type="project" value="InterPro"/>
</dbReference>
<reference evidence="11" key="1">
    <citation type="submission" date="2020-09" db="EMBL/GenBank/DDBJ databases">
        <authorList>
            <person name="Kim M.K."/>
        </authorList>
    </citation>
    <scope>NUCLEOTIDE SEQUENCE</scope>
    <source>
        <strain evidence="11">BT702</strain>
    </source>
</reference>
<dbReference type="EMBL" id="JACWZY010000014">
    <property type="protein sequence ID" value="MBD2702387.1"/>
    <property type="molecule type" value="Genomic_DNA"/>
</dbReference>
<feature type="domain" description="Cytochrome c" evidence="10">
    <location>
        <begin position="455"/>
        <end position="597"/>
    </location>
</feature>
<feature type="compositionally biased region" description="Basic residues" evidence="8">
    <location>
        <begin position="618"/>
        <end position="627"/>
    </location>
</feature>
<dbReference type="Gene3D" id="1.10.760.10">
    <property type="entry name" value="Cytochrome c-like domain"/>
    <property type="match status" value="2"/>
</dbReference>
<dbReference type="AlphaFoldDB" id="A0A927AU45"/>
<evidence type="ECO:0000313" key="12">
    <source>
        <dbReference type="Proteomes" id="UP000598820"/>
    </source>
</evidence>
<dbReference type="InterPro" id="IPR036909">
    <property type="entry name" value="Cyt_c-like_dom_sf"/>
</dbReference>
<evidence type="ECO:0000256" key="9">
    <source>
        <dbReference type="SAM" id="SignalP"/>
    </source>
</evidence>
<dbReference type="GO" id="GO:0020037">
    <property type="term" value="F:heme binding"/>
    <property type="evidence" value="ECO:0007669"/>
    <property type="project" value="InterPro"/>
</dbReference>
<dbReference type="RefSeq" id="WP_190888232.1">
    <property type="nucleotide sequence ID" value="NZ_JACWZY010000014.1"/>
</dbReference>
<dbReference type="PANTHER" id="PTHR30600">
    <property type="entry name" value="CYTOCHROME C PEROXIDASE-RELATED"/>
    <property type="match status" value="1"/>
</dbReference>
<name>A0A927AU45_9BACT</name>
<evidence type="ECO:0000256" key="8">
    <source>
        <dbReference type="SAM" id="MobiDB-lite"/>
    </source>
</evidence>
<keyword evidence="12" id="KW-1185">Reference proteome</keyword>
<dbReference type="InterPro" id="IPR004852">
    <property type="entry name" value="Di-haem_cyt_c_peroxidsae"/>
</dbReference>
<evidence type="ECO:0000259" key="10">
    <source>
        <dbReference type="PROSITE" id="PS51007"/>
    </source>
</evidence>